<proteinExistence type="predicted"/>
<evidence type="ECO:0000313" key="5">
    <source>
        <dbReference type="Proteomes" id="UP000677436"/>
    </source>
</evidence>
<dbReference type="Gene3D" id="1.10.357.10">
    <property type="entry name" value="Tetracycline Repressor, domain 2"/>
    <property type="match status" value="1"/>
</dbReference>
<reference evidence="4" key="1">
    <citation type="journal article" date="2013" name="Int. J. Syst. Evol. Microbiol.">
        <title>Polycladomyces abyssicola gen. nov., sp. nov., a thermophilic filamentous bacterium isolated from hemipelagic sediment.</title>
        <authorList>
            <person name="Tsubouchi T."/>
            <person name="Shimane Y."/>
            <person name="Mori K."/>
            <person name="Usui K."/>
            <person name="Hiraki T."/>
            <person name="Tame A."/>
            <person name="Uematsu K."/>
            <person name="Maruyama T."/>
            <person name="Hatada Y."/>
        </authorList>
    </citation>
    <scope>NUCLEOTIDE SEQUENCE</scope>
    <source>
        <strain evidence="4">JIR-001</strain>
    </source>
</reference>
<dbReference type="InterPro" id="IPR050624">
    <property type="entry name" value="HTH-type_Tx_Regulator"/>
</dbReference>
<dbReference type="InterPro" id="IPR001647">
    <property type="entry name" value="HTH_TetR"/>
</dbReference>
<evidence type="ECO:0000256" key="1">
    <source>
        <dbReference type="ARBA" id="ARBA00023125"/>
    </source>
</evidence>
<dbReference type="KEGG" id="pabs:JIR001_26270"/>
<reference evidence="4" key="2">
    <citation type="journal article" date="2021" name="Microbiol. Resour. Announc.">
        <title>Complete Genome Sequence of Polycladomyces abyssicola JIR-001T, Isolated from Hemipelagic Sediment in Deep Seawater.</title>
        <authorList>
            <person name="Tsubouchi T."/>
            <person name="Kaneko Y."/>
        </authorList>
    </citation>
    <scope>NUCLEOTIDE SEQUENCE</scope>
    <source>
        <strain evidence="4">JIR-001</strain>
    </source>
</reference>
<feature type="domain" description="HTH tetR-type" evidence="3">
    <location>
        <begin position="13"/>
        <end position="73"/>
    </location>
</feature>
<dbReference type="PANTHER" id="PTHR43479">
    <property type="entry name" value="ACREF/ENVCD OPERON REPRESSOR-RELATED"/>
    <property type="match status" value="1"/>
</dbReference>
<evidence type="ECO:0000259" key="3">
    <source>
        <dbReference type="PROSITE" id="PS50977"/>
    </source>
</evidence>
<dbReference type="Proteomes" id="UP000677436">
    <property type="component" value="Chromosome"/>
</dbReference>
<accession>A0A8D5ZLS8</accession>
<dbReference type="InterPro" id="IPR009057">
    <property type="entry name" value="Homeodomain-like_sf"/>
</dbReference>
<sequence>MSSKPRKLDPRVIRTRQMLRNALIELIGEKGFSAITVQDITQRATLNRATFYLHYRDKEDLLAQSVEEILNELVTGMKECQLIDYDITDSDGNVVQPLPDLVYVFEHVAKHEKFYRVMLGKKGQQSFWFRLMDVFVNVLNSRLEQSMSHEIHPKVPKEILIHYAASAYLGVISWWLKHDMPYSPHYMATQLTRLRIQHLQIPPFELPPEPHDS</sequence>
<dbReference type="EMBL" id="AP024601">
    <property type="protein sequence ID" value="BCU82844.1"/>
    <property type="molecule type" value="Genomic_DNA"/>
</dbReference>
<name>A0A8D5ZLS8_9BACL</name>
<dbReference type="AlphaFoldDB" id="A0A8D5ZLS8"/>
<dbReference type="RefSeq" id="WP_246512117.1">
    <property type="nucleotide sequence ID" value="NZ_AP024601.1"/>
</dbReference>
<dbReference type="SUPFAM" id="SSF46689">
    <property type="entry name" value="Homeodomain-like"/>
    <property type="match status" value="1"/>
</dbReference>
<dbReference type="Pfam" id="PF14278">
    <property type="entry name" value="TetR_C_8"/>
    <property type="match status" value="1"/>
</dbReference>
<dbReference type="InterPro" id="IPR039532">
    <property type="entry name" value="TetR_C_Firmicutes"/>
</dbReference>
<evidence type="ECO:0000256" key="2">
    <source>
        <dbReference type="PROSITE-ProRule" id="PRU00335"/>
    </source>
</evidence>
<feature type="DNA-binding region" description="H-T-H motif" evidence="2">
    <location>
        <begin position="36"/>
        <end position="55"/>
    </location>
</feature>
<dbReference type="GO" id="GO:0003677">
    <property type="term" value="F:DNA binding"/>
    <property type="evidence" value="ECO:0007669"/>
    <property type="project" value="UniProtKB-UniRule"/>
</dbReference>
<evidence type="ECO:0000313" key="4">
    <source>
        <dbReference type="EMBL" id="BCU82844.1"/>
    </source>
</evidence>
<protein>
    <submittedName>
        <fullName evidence="4">TetR family transcriptional regulator</fullName>
    </submittedName>
</protein>
<dbReference type="Pfam" id="PF00440">
    <property type="entry name" value="TetR_N"/>
    <property type="match status" value="1"/>
</dbReference>
<keyword evidence="1 2" id="KW-0238">DNA-binding</keyword>
<dbReference type="PROSITE" id="PS50977">
    <property type="entry name" value="HTH_TETR_2"/>
    <property type="match status" value="1"/>
</dbReference>
<organism evidence="4 5">
    <name type="scientific">Polycladomyces abyssicola</name>
    <dbReference type="NCBI Taxonomy" id="1125966"/>
    <lineage>
        <taxon>Bacteria</taxon>
        <taxon>Bacillati</taxon>
        <taxon>Bacillota</taxon>
        <taxon>Bacilli</taxon>
        <taxon>Bacillales</taxon>
        <taxon>Thermoactinomycetaceae</taxon>
        <taxon>Polycladomyces</taxon>
    </lineage>
</organism>
<dbReference type="PRINTS" id="PR00455">
    <property type="entry name" value="HTHTETR"/>
</dbReference>
<dbReference type="PANTHER" id="PTHR43479:SF23">
    <property type="entry name" value="HTH TETR-TYPE DOMAIN-CONTAINING PROTEIN"/>
    <property type="match status" value="1"/>
</dbReference>
<gene>
    <name evidence="4" type="ORF">JIR001_26270</name>
</gene>
<keyword evidence="5" id="KW-1185">Reference proteome</keyword>